<feature type="modified residue" description="4-aspartylphosphate" evidence="8">
    <location>
        <position position="689"/>
    </location>
</feature>
<keyword evidence="7" id="KW-0902">Two-component regulatory system</keyword>
<protein>
    <recommendedName>
        <fullName evidence="3">histidine kinase</fullName>
        <ecNumber evidence="3">2.7.13.3</ecNumber>
    </recommendedName>
</protein>
<dbReference type="SMART" id="SM00388">
    <property type="entry name" value="HisKA"/>
    <property type="match status" value="1"/>
</dbReference>
<evidence type="ECO:0000256" key="1">
    <source>
        <dbReference type="ARBA" id="ARBA00000085"/>
    </source>
</evidence>
<dbReference type="InterPro" id="IPR035965">
    <property type="entry name" value="PAS-like_dom_sf"/>
</dbReference>
<keyword evidence="6" id="KW-0418">Kinase</keyword>
<evidence type="ECO:0000256" key="7">
    <source>
        <dbReference type="ARBA" id="ARBA00023012"/>
    </source>
</evidence>
<organism evidence="13 14">
    <name type="scientific">Nocardioides kribbensis</name>
    <dbReference type="NCBI Taxonomy" id="305517"/>
    <lineage>
        <taxon>Bacteria</taxon>
        <taxon>Bacillati</taxon>
        <taxon>Actinomycetota</taxon>
        <taxon>Actinomycetes</taxon>
        <taxon>Propionibacteriales</taxon>
        <taxon>Nocardioidaceae</taxon>
        <taxon>Nocardioides</taxon>
    </lineage>
</organism>
<evidence type="ECO:0000256" key="5">
    <source>
        <dbReference type="ARBA" id="ARBA00022679"/>
    </source>
</evidence>
<dbReference type="RefSeq" id="WP_349804486.1">
    <property type="nucleotide sequence ID" value="NZ_JBEGDP010000008.1"/>
</dbReference>
<feature type="domain" description="Histidine kinase" evidence="10">
    <location>
        <begin position="352"/>
        <end position="569"/>
    </location>
</feature>
<dbReference type="SMART" id="SM00448">
    <property type="entry name" value="REC"/>
    <property type="match status" value="1"/>
</dbReference>
<dbReference type="Pfam" id="PF13581">
    <property type="entry name" value="HATPase_c_2"/>
    <property type="match status" value="1"/>
</dbReference>
<name>A0ABV1NY82_9ACTN</name>
<evidence type="ECO:0000256" key="3">
    <source>
        <dbReference type="ARBA" id="ARBA00012438"/>
    </source>
</evidence>
<dbReference type="CDD" id="cd00082">
    <property type="entry name" value="HisKA"/>
    <property type="match status" value="1"/>
</dbReference>
<evidence type="ECO:0000256" key="2">
    <source>
        <dbReference type="ARBA" id="ARBA00004236"/>
    </source>
</evidence>
<dbReference type="InterPro" id="IPR000014">
    <property type="entry name" value="PAS"/>
</dbReference>
<dbReference type="PANTHER" id="PTHR43547">
    <property type="entry name" value="TWO-COMPONENT HISTIDINE KINASE"/>
    <property type="match status" value="1"/>
</dbReference>
<dbReference type="InterPro" id="IPR013656">
    <property type="entry name" value="PAS_4"/>
</dbReference>
<dbReference type="Pfam" id="PF07228">
    <property type="entry name" value="SpoIIE"/>
    <property type="match status" value="1"/>
</dbReference>
<dbReference type="InterPro" id="IPR036457">
    <property type="entry name" value="PPM-type-like_dom_sf"/>
</dbReference>
<dbReference type="InterPro" id="IPR005467">
    <property type="entry name" value="His_kinase_dom"/>
</dbReference>
<dbReference type="EMBL" id="JBEGDP010000008">
    <property type="protein sequence ID" value="MEQ7847478.1"/>
    <property type="molecule type" value="Genomic_DNA"/>
</dbReference>
<dbReference type="InterPro" id="IPR036890">
    <property type="entry name" value="HATPase_C_sf"/>
</dbReference>
<evidence type="ECO:0000259" key="10">
    <source>
        <dbReference type="PROSITE" id="PS50109"/>
    </source>
</evidence>
<keyword evidence="5" id="KW-0808">Transferase</keyword>
<dbReference type="PRINTS" id="PR00344">
    <property type="entry name" value="BCTRLSENSOR"/>
</dbReference>
<dbReference type="SUPFAM" id="SSF55785">
    <property type="entry name" value="PYP-like sensor domain (PAS domain)"/>
    <property type="match status" value="1"/>
</dbReference>
<dbReference type="SMART" id="SM00387">
    <property type="entry name" value="HATPase_c"/>
    <property type="match status" value="1"/>
</dbReference>
<comment type="caution">
    <text evidence="13">The sequence shown here is derived from an EMBL/GenBank/DDBJ whole genome shotgun (WGS) entry which is preliminary data.</text>
</comment>
<sequence length="1293" mass="138305">MRDVLAAGGQVGRDLLDVDWATTSVGEPDAWPLSLRNAVRILLTSRFSMWMAWGADLTFFCNDAYRRDTLGEKYPWALGRPAAQVWSEIWADIEPRIDHVMTEGEATWDEALQLFLQRSGYVEESYHTFSYSPLADDDGVIAGMLCVVAEVTEQVVAERRMTTLRDLGVRSGAARTVAAAVAEACAHLERGAASLPFVAVYLFDGDGRTAVRAGTAGISTDHAAAPPALLVDDDASPWPAAAAWRGETSVVDLDPAVDPTWADLPTGAWAEPPLRALVVPVTAQGASGHPYGLLVVGLNRYRPLDEGYAGFVELVAAHLSSAISDARTIEAEKERAEGLARLDQAKTDFLTNVSHELRTPLTLLLGPAEDALADTETPLGPPHRDRLEVVARNGQRMLQLVNTLLDFSRLEAGHTTGRFERVDLVRETTELVGMFASVTARAGLALRVSGEVSSPTYVDREHWATIVLNLLSNAVKFTFDGAVTVTLVEADGRVELRVADTGEGIAAQELERLFDRFHRVRGARSRSHEGSGVGLALVAELAALHGGSVAVASEVGVGTTFTVTLPAGSGHLPLDQVAHEPSGGDHAVAGTQARGKVAETMRWLAEPAAALPGQGDGTPSDAGSRDAGAGGVEAQTGVARVLVVDDNADMRGYVGDLLRSAAYDVSVAVDGVDALEQMTRERPDLVLTDVMMPRLDGFGLLRAMQAEPLLATVPVVMLSARGGEEATLEGLEAGADDYLVKPFSARELLARVRVNLELDRAERVRDALLRSEELLDQAQGLARIGSWEIDLERDTIMASRTFLELMEHTQEDFDRLGTAAVIGTLVHPDDRARVTAELAGAVPGHLIEYETRIVLPSGGERLFLLRGRAEEPGEGTRVLRGSFQDITEQRATQRRLVAAEAETRAAARERLIADELQRSLLPDDTFAVEALDLAAFYRSGTEGTHVGGDWYDVVDLGAGRTALVVGDVMGRGVRAAAVMGQLRAAVRAFARMGLAPADVLEQLDGLVQDLAGEQIVTCVYSVFDASDQTLSWANAGHLPVVLAHPDGTSLLLEASGPPLGAGFFGAETRVEQAHAGSTLVLYTDGLVERRDGDLDATIGHLAEHVVEHVVERVAAGGPQAGSAPAGAAPGGPTELADGLAARFAGDAADDDIAVVVARVVGSPYVDVLQQRFAHRDVAPAQARHAVAERLRAWGVPAERVDDLVLATSELVTNALVHARPPIDLRLQRTEHELLLEVSDHTVLRPRRRRPDDADEHGRGLNIIEAVSDDWGTRITPVGKAVWCSVRWAGPEEP</sequence>
<evidence type="ECO:0000313" key="13">
    <source>
        <dbReference type="EMBL" id="MEQ7847478.1"/>
    </source>
</evidence>
<dbReference type="Gene3D" id="3.30.450.20">
    <property type="entry name" value="PAS domain"/>
    <property type="match status" value="2"/>
</dbReference>
<reference evidence="13 14" key="1">
    <citation type="submission" date="2024-02" db="EMBL/GenBank/DDBJ databases">
        <title>Full genome sequence of Nocardioides kribbensis.</title>
        <authorList>
            <person name="Poletto B.L."/>
            <person name="Silva G."/>
            <person name="Galante D."/>
            <person name="Campos K.R."/>
            <person name="Santos M.B.N."/>
            <person name="Sacchi C.T."/>
        </authorList>
    </citation>
    <scope>NUCLEOTIDE SEQUENCE [LARGE SCALE GENOMIC DNA]</scope>
    <source>
        <strain evidence="13 14">O4R</strain>
    </source>
</reference>
<dbReference type="InterPro" id="IPR011006">
    <property type="entry name" value="CheY-like_superfamily"/>
</dbReference>
<dbReference type="Gene3D" id="3.30.450.40">
    <property type="match status" value="1"/>
</dbReference>
<feature type="domain" description="Response regulatory" evidence="11">
    <location>
        <begin position="640"/>
        <end position="756"/>
    </location>
</feature>
<accession>A0ABV1NY82</accession>
<keyword evidence="14" id="KW-1185">Reference proteome</keyword>
<dbReference type="PROSITE" id="PS51746">
    <property type="entry name" value="PPM_2"/>
    <property type="match status" value="1"/>
</dbReference>
<feature type="region of interest" description="Disordered" evidence="9">
    <location>
        <begin position="610"/>
        <end position="631"/>
    </location>
</feature>
<dbReference type="CDD" id="cd00130">
    <property type="entry name" value="PAS"/>
    <property type="match status" value="1"/>
</dbReference>
<gene>
    <name evidence="13" type="ORF">V6R90_09330</name>
</gene>
<evidence type="ECO:0000256" key="8">
    <source>
        <dbReference type="PROSITE-ProRule" id="PRU00169"/>
    </source>
</evidence>
<comment type="catalytic activity">
    <reaction evidence="1">
        <text>ATP + protein L-histidine = ADP + protein N-phospho-L-histidine.</text>
        <dbReference type="EC" id="2.7.13.3"/>
    </reaction>
</comment>
<dbReference type="InterPro" id="IPR036097">
    <property type="entry name" value="HisK_dim/P_sf"/>
</dbReference>
<dbReference type="SUPFAM" id="SSF55874">
    <property type="entry name" value="ATPase domain of HSP90 chaperone/DNA topoisomerase II/histidine kinase"/>
    <property type="match status" value="2"/>
</dbReference>
<dbReference type="Pfam" id="PF00072">
    <property type="entry name" value="Response_reg"/>
    <property type="match status" value="1"/>
</dbReference>
<keyword evidence="4 8" id="KW-0597">Phosphoprotein</keyword>
<dbReference type="Gene3D" id="3.40.50.2300">
    <property type="match status" value="1"/>
</dbReference>
<dbReference type="PROSITE" id="PS50109">
    <property type="entry name" value="HIS_KIN"/>
    <property type="match status" value="1"/>
</dbReference>
<evidence type="ECO:0000259" key="12">
    <source>
        <dbReference type="PROSITE" id="PS51746"/>
    </source>
</evidence>
<dbReference type="InterPro" id="IPR003594">
    <property type="entry name" value="HATPase_dom"/>
</dbReference>
<comment type="subcellular location">
    <subcellularLocation>
        <location evidence="2">Cell membrane</location>
    </subcellularLocation>
</comment>
<dbReference type="Pfam" id="PF00512">
    <property type="entry name" value="HisKA"/>
    <property type="match status" value="1"/>
</dbReference>
<dbReference type="CDD" id="cd16936">
    <property type="entry name" value="HATPase_RsbW-like"/>
    <property type="match status" value="1"/>
</dbReference>
<dbReference type="SUPFAM" id="SSF47384">
    <property type="entry name" value="Homodimeric domain of signal transducing histidine kinase"/>
    <property type="match status" value="1"/>
</dbReference>
<dbReference type="PROSITE" id="PS50110">
    <property type="entry name" value="RESPONSE_REGULATORY"/>
    <property type="match status" value="1"/>
</dbReference>
<evidence type="ECO:0000256" key="4">
    <source>
        <dbReference type="ARBA" id="ARBA00022553"/>
    </source>
</evidence>
<dbReference type="InterPro" id="IPR003661">
    <property type="entry name" value="HisK_dim/P_dom"/>
</dbReference>
<evidence type="ECO:0000313" key="14">
    <source>
        <dbReference type="Proteomes" id="UP001482520"/>
    </source>
</evidence>
<dbReference type="InterPro" id="IPR001789">
    <property type="entry name" value="Sig_transdc_resp-reg_receiver"/>
</dbReference>
<dbReference type="SMART" id="SM00331">
    <property type="entry name" value="PP2C_SIG"/>
    <property type="match status" value="1"/>
</dbReference>
<dbReference type="InterPro" id="IPR004358">
    <property type="entry name" value="Sig_transdc_His_kin-like_C"/>
</dbReference>
<dbReference type="Gene3D" id="3.30.565.10">
    <property type="entry name" value="Histidine kinase-like ATPase, C-terminal domain"/>
    <property type="match status" value="2"/>
</dbReference>
<dbReference type="InterPro" id="IPR029016">
    <property type="entry name" value="GAF-like_dom_sf"/>
</dbReference>
<dbReference type="Pfam" id="PF13185">
    <property type="entry name" value="GAF_2"/>
    <property type="match status" value="1"/>
</dbReference>
<dbReference type="Proteomes" id="UP001482520">
    <property type="component" value="Unassembled WGS sequence"/>
</dbReference>
<dbReference type="PANTHER" id="PTHR43547:SF2">
    <property type="entry name" value="HYBRID SIGNAL TRANSDUCTION HISTIDINE KINASE C"/>
    <property type="match status" value="1"/>
</dbReference>
<dbReference type="Gene3D" id="1.10.287.130">
    <property type="match status" value="1"/>
</dbReference>
<dbReference type="Pfam" id="PF08448">
    <property type="entry name" value="PAS_4"/>
    <property type="match status" value="1"/>
</dbReference>
<evidence type="ECO:0000256" key="9">
    <source>
        <dbReference type="SAM" id="MobiDB-lite"/>
    </source>
</evidence>
<evidence type="ECO:0000259" key="11">
    <source>
        <dbReference type="PROSITE" id="PS50110"/>
    </source>
</evidence>
<dbReference type="Pfam" id="PF02518">
    <property type="entry name" value="HATPase_c"/>
    <property type="match status" value="1"/>
</dbReference>
<dbReference type="SUPFAM" id="SSF52172">
    <property type="entry name" value="CheY-like"/>
    <property type="match status" value="1"/>
</dbReference>
<dbReference type="SUPFAM" id="SSF81606">
    <property type="entry name" value="PP2C-like"/>
    <property type="match status" value="1"/>
</dbReference>
<dbReference type="InterPro" id="IPR003018">
    <property type="entry name" value="GAF"/>
</dbReference>
<evidence type="ECO:0000256" key="6">
    <source>
        <dbReference type="ARBA" id="ARBA00022777"/>
    </source>
</evidence>
<proteinExistence type="predicted"/>
<dbReference type="EC" id="2.7.13.3" evidence="3"/>
<dbReference type="InterPro" id="IPR001932">
    <property type="entry name" value="PPM-type_phosphatase-like_dom"/>
</dbReference>
<dbReference type="SUPFAM" id="SSF55781">
    <property type="entry name" value="GAF domain-like"/>
    <property type="match status" value="1"/>
</dbReference>
<feature type="domain" description="PPM-type phosphatase" evidence="12">
    <location>
        <begin position="933"/>
        <end position="1159"/>
    </location>
</feature>
<dbReference type="Gene3D" id="3.60.40.10">
    <property type="entry name" value="PPM-type phosphatase domain"/>
    <property type="match status" value="1"/>
</dbReference>